<evidence type="ECO:0000256" key="7">
    <source>
        <dbReference type="ARBA" id="ARBA00024340"/>
    </source>
</evidence>
<name>A0A2G2WHL9_CAPBA</name>
<comment type="similarity">
    <text evidence="7">Belongs to the DVL/RTFL small polypeptides family.</text>
</comment>
<evidence type="ECO:0000313" key="9">
    <source>
        <dbReference type="EMBL" id="PHT44747.1"/>
    </source>
</evidence>
<keyword evidence="2" id="KW-0217">Developmental protein</keyword>
<reference evidence="9 10" key="1">
    <citation type="journal article" date="2017" name="Genome Biol.">
        <title>New reference genome sequences of hot pepper reveal the massive evolution of plant disease-resistance genes by retroduplication.</title>
        <authorList>
            <person name="Kim S."/>
            <person name="Park J."/>
            <person name="Yeom S.I."/>
            <person name="Kim Y.M."/>
            <person name="Seo E."/>
            <person name="Kim K.T."/>
            <person name="Kim M.S."/>
            <person name="Lee J.M."/>
            <person name="Cheong K."/>
            <person name="Shin H.S."/>
            <person name="Kim S.B."/>
            <person name="Han K."/>
            <person name="Lee J."/>
            <person name="Park M."/>
            <person name="Lee H.A."/>
            <person name="Lee H.Y."/>
            <person name="Lee Y."/>
            <person name="Oh S."/>
            <person name="Lee J.H."/>
            <person name="Choi E."/>
            <person name="Choi E."/>
            <person name="Lee S.E."/>
            <person name="Jeon J."/>
            <person name="Kim H."/>
            <person name="Choi G."/>
            <person name="Song H."/>
            <person name="Lee J."/>
            <person name="Lee S.C."/>
            <person name="Kwon J.K."/>
            <person name="Lee H.Y."/>
            <person name="Koo N."/>
            <person name="Hong Y."/>
            <person name="Kim R.W."/>
            <person name="Kang W.H."/>
            <person name="Huh J.H."/>
            <person name="Kang B.C."/>
            <person name="Yang T.J."/>
            <person name="Lee Y.H."/>
            <person name="Bennetzen J.L."/>
            <person name="Choi D."/>
        </authorList>
    </citation>
    <scope>NUCLEOTIDE SEQUENCE [LARGE SCALE GENOMIC DNA]</scope>
    <source>
        <strain evidence="10">cv. PBC81</strain>
    </source>
</reference>
<evidence type="ECO:0000256" key="2">
    <source>
        <dbReference type="ARBA" id="ARBA00022473"/>
    </source>
</evidence>
<evidence type="ECO:0000256" key="3">
    <source>
        <dbReference type="ARBA" id="ARBA00022475"/>
    </source>
</evidence>
<proteinExistence type="inferred from homology"/>
<evidence type="ECO:0000256" key="5">
    <source>
        <dbReference type="ARBA" id="ARBA00022989"/>
    </source>
</evidence>
<dbReference type="STRING" id="33114.A0A2G2WHL9"/>
<evidence type="ECO:0000256" key="6">
    <source>
        <dbReference type="ARBA" id="ARBA00023136"/>
    </source>
</evidence>
<comment type="caution">
    <text evidence="9">The sequence shown here is derived from an EMBL/GenBank/DDBJ whole genome shotgun (WGS) entry which is preliminary data.</text>
</comment>
<dbReference type="PANTHER" id="PTHR47596">
    <property type="entry name" value="DVL13"/>
    <property type="match status" value="1"/>
</dbReference>
<dbReference type="InterPro" id="IPR012552">
    <property type="entry name" value="DVL"/>
</dbReference>
<protein>
    <recommendedName>
        <fullName evidence="11">DVL-like protein</fullName>
    </recommendedName>
</protein>
<reference evidence="10" key="2">
    <citation type="journal article" date="2017" name="J. Anim. Genet.">
        <title>Multiple reference genome sequences of hot pepper reveal the massive evolution of plant disease resistance genes by retroduplication.</title>
        <authorList>
            <person name="Kim S."/>
            <person name="Park J."/>
            <person name="Yeom S.-I."/>
            <person name="Kim Y.-M."/>
            <person name="Seo E."/>
            <person name="Kim K.-T."/>
            <person name="Kim M.-S."/>
            <person name="Lee J.M."/>
            <person name="Cheong K."/>
            <person name="Shin H.-S."/>
            <person name="Kim S.-B."/>
            <person name="Han K."/>
            <person name="Lee J."/>
            <person name="Park M."/>
            <person name="Lee H.-A."/>
            <person name="Lee H.-Y."/>
            <person name="Lee Y."/>
            <person name="Oh S."/>
            <person name="Lee J.H."/>
            <person name="Choi E."/>
            <person name="Choi E."/>
            <person name="Lee S.E."/>
            <person name="Jeon J."/>
            <person name="Kim H."/>
            <person name="Choi G."/>
            <person name="Song H."/>
            <person name="Lee J."/>
            <person name="Lee S.-C."/>
            <person name="Kwon J.-K."/>
            <person name="Lee H.-Y."/>
            <person name="Koo N."/>
            <person name="Hong Y."/>
            <person name="Kim R.W."/>
            <person name="Kang W.-H."/>
            <person name="Huh J.H."/>
            <person name="Kang B.-C."/>
            <person name="Yang T.-J."/>
            <person name="Lee Y.-H."/>
            <person name="Bennetzen J.L."/>
            <person name="Choi D."/>
        </authorList>
    </citation>
    <scope>NUCLEOTIDE SEQUENCE [LARGE SCALE GENOMIC DNA]</scope>
    <source>
        <strain evidence="10">cv. PBC81</strain>
    </source>
</reference>
<keyword evidence="4" id="KW-0812">Transmembrane</keyword>
<organism evidence="9 10">
    <name type="scientific">Capsicum baccatum</name>
    <name type="common">Peruvian pepper</name>
    <dbReference type="NCBI Taxonomy" id="33114"/>
    <lineage>
        <taxon>Eukaryota</taxon>
        <taxon>Viridiplantae</taxon>
        <taxon>Streptophyta</taxon>
        <taxon>Embryophyta</taxon>
        <taxon>Tracheophyta</taxon>
        <taxon>Spermatophyta</taxon>
        <taxon>Magnoliopsida</taxon>
        <taxon>eudicotyledons</taxon>
        <taxon>Gunneridae</taxon>
        <taxon>Pentapetalae</taxon>
        <taxon>asterids</taxon>
        <taxon>lamiids</taxon>
        <taxon>Solanales</taxon>
        <taxon>Solanaceae</taxon>
        <taxon>Solanoideae</taxon>
        <taxon>Capsiceae</taxon>
        <taxon>Capsicum</taxon>
    </lineage>
</organism>
<dbReference type="InterPro" id="IPR052692">
    <property type="entry name" value="DVL_RTFL_polypeptides"/>
</dbReference>
<dbReference type="Pfam" id="PF08137">
    <property type="entry name" value="DVL"/>
    <property type="match status" value="1"/>
</dbReference>
<dbReference type="EMBL" id="MLFT02000006">
    <property type="protein sequence ID" value="PHT44747.1"/>
    <property type="molecule type" value="Genomic_DNA"/>
</dbReference>
<comment type="subcellular location">
    <subcellularLocation>
        <location evidence="1">Cell membrane</location>
        <topology evidence="1">Single-pass membrane protein</topology>
    </subcellularLocation>
</comment>
<evidence type="ECO:0000256" key="4">
    <source>
        <dbReference type="ARBA" id="ARBA00022692"/>
    </source>
</evidence>
<dbReference type="PANTHER" id="PTHR47596:SF12">
    <property type="entry name" value="DVL13"/>
    <property type="match status" value="1"/>
</dbReference>
<gene>
    <name evidence="9" type="ORF">CQW23_13905</name>
</gene>
<dbReference type="OrthoDB" id="602011at2759"/>
<keyword evidence="5" id="KW-1133">Transmembrane helix</keyword>
<sequence length="109" mass="12658">MEYYMDEKWKLSKEDPNNHSYNSSSKSSLRRSYSQHCPISSDPPLPRSFSQKTSSSSKSRLSKSSPQRSTNFKSKCSTMAKEQKAKFYIVKRCIAMLVRWNKHDKHGDS</sequence>
<dbReference type="GO" id="GO:0048367">
    <property type="term" value="P:shoot system development"/>
    <property type="evidence" value="ECO:0007669"/>
    <property type="project" value="UniProtKB-ARBA"/>
</dbReference>
<keyword evidence="3" id="KW-1003">Cell membrane</keyword>
<accession>A0A2G2WHL9</accession>
<dbReference type="GO" id="GO:0005886">
    <property type="term" value="C:plasma membrane"/>
    <property type="evidence" value="ECO:0007669"/>
    <property type="project" value="UniProtKB-SubCell"/>
</dbReference>
<evidence type="ECO:0000256" key="8">
    <source>
        <dbReference type="SAM" id="MobiDB-lite"/>
    </source>
</evidence>
<dbReference type="Proteomes" id="UP000224567">
    <property type="component" value="Unassembled WGS sequence"/>
</dbReference>
<dbReference type="GO" id="GO:0008285">
    <property type="term" value="P:negative regulation of cell population proliferation"/>
    <property type="evidence" value="ECO:0007669"/>
    <property type="project" value="InterPro"/>
</dbReference>
<keyword evidence="6" id="KW-0472">Membrane</keyword>
<feature type="compositionally biased region" description="Low complexity" evidence="8">
    <location>
        <begin position="20"/>
        <end position="34"/>
    </location>
</feature>
<evidence type="ECO:0000313" key="10">
    <source>
        <dbReference type="Proteomes" id="UP000224567"/>
    </source>
</evidence>
<evidence type="ECO:0008006" key="11">
    <source>
        <dbReference type="Google" id="ProtNLM"/>
    </source>
</evidence>
<feature type="region of interest" description="Disordered" evidence="8">
    <location>
        <begin position="13"/>
        <end position="80"/>
    </location>
</feature>
<feature type="compositionally biased region" description="Low complexity" evidence="8">
    <location>
        <begin position="47"/>
        <end position="70"/>
    </location>
</feature>
<evidence type="ECO:0000256" key="1">
    <source>
        <dbReference type="ARBA" id="ARBA00004162"/>
    </source>
</evidence>
<keyword evidence="10" id="KW-1185">Reference proteome</keyword>
<dbReference type="AlphaFoldDB" id="A0A2G2WHL9"/>